<accession>A0A6I1GG33</accession>
<organism evidence="1 2">
    <name type="scientific">Bifidobacterium leontopitheci</name>
    <dbReference type="NCBI Taxonomy" id="2650774"/>
    <lineage>
        <taxon>Bacteria</taxon>
        <taxon>Bacillati</taxon>
        <taxon>Actinomycetota</taxon>
        <taxon>Actinomycetes</taxon>
        <taxon>Bifidobacteriales</taxon>
        <taxon>Bifidobacteriaceae</taxon>
        <taxon>Bifidobacterium</taxon>
    </lineage>
</organism>
<evidence type="ECO:0000313" key="1">
    <source>
        <dbReference type="EMBL" id="KAB7790603.1"/>
    </source>
</evidence>
<name>A0A6I1GG33_9BIFI</name>
<dbReference type="EMBL" id="WBVT01000009">
    <property type="protein sequence ID" value="KAB7790603.1"/>
    <property type="molecule type" value="Genomic_DNA"/>
</dbReference>
<reference evidence="1 2" key="1">
    <citation type="submission" date="2019-09" db="EMBL/GenBank/DDBJ databases">
        <title>Characterization of the phylogenetic diversity of two novel species belonging to the genus Bifidobacterium: Bifidobacterium cebidarum sp. nov. and Bifidobacterium leontopitheci sp. nov.</title>
        <authorList>
            <person name="Lugli G.A."/>
            <person name="Duranti S."/>
            <person name="Milani C."/>
            <person name="Turroni F."/>
            <person name="Ventura M."/>
        </authorList>
    </citation>
    <scope>NUCLEOTIDE SEQUENCE [LARGE SCALE GENOMIC DNA]</scope>
    <source>
        <strain evidence="1 2">LMG 31471</strain>
    </source>
</reference>
<dbReference type="Proteomes" id="UP000441772">
    <property type="component" value="Unassembled WGS sequence"/>
</dbReference>
<proteinExistence type="predicted"/>
<keyword evidence="2" id="KW-1185">Reference proteome</keyword>
<gene>
    <name evidence="1" type="ORF">F7D09_0856</name>
</gene>
<comment type="caution">
    <text evidence="1">The sequence shown here is derived from an EMBL/GenBank/DDBJ whole genome shotgun (WGS) entry which is preliminary data.</text>
</comment>
<sequence>MWVFWFGFGVDAGFAKRLYSAVFTNRPLVVAAFSAKQNTHISAYVAKNVPMGRKIKADMCEMGGIVAFFASACSTLLSGQGSPLHHRMNNRPGNPALTAALRSAYSIAHSKSNRLASVSGAATKHAVASPSANAVG</sequence>
<dbReference type="AlphaFoldDB" id="A0A6I1GG33"/>
<protein>
    <submittedName>
        <fullName evidence="1">Uncharacterized protein</fullName>
    </submittedName>
</protein>
<evidence type="ECO:0000313" key="2">
    <source>
        <dbReference type="Proteomes" id="UP000441772"/>
    </source>
</evidence>